<dbReference type="Proteomes" id="UP000002402">
    <property type="component" value="Chromosome"/>
</dbReference>
<proteinExistence type="predicted"/>
<dbReference type="PROSITE" id="PS51257">
    <property type="entry name" value="PROKAR_LIPOPROTEIN"/>
    <property type="match status" value="1"/>
</dbReference>
<dbReference type="OrthoDB" id="5517060at2"/>
<feature type="signal peptide" evidence="1">
    <location>
        <begin position="1"/>
        <end position="19"/>
    </location>
</feature>
<dbReference type="RefSeq" id="WP_011553905.1">
    <property type="nucleotide sequence ID" value="NC_008095.1"/>
</dbReference>
<dbReference type="AlphaFoldDB" id="Q1D5J8"/>
<sequence>MFKNCIARAAILATTAVLATGCGSDVPEESLEADALGTRSDALESIQFWHDFRAYSGVSDECNGFNVSEGRGLGQWTSQVRLDTDSRPQGCWQKFGIYDPYGELSGLSLTVSFFGQGNPTSNGQCDNPGTYVVPVGPVLNWAGPWGIDTTDAYGGCVQTFSISGRSDVALDVRFDADRHNGQCLNAGMHTVTSSNAVTLTLDMDNRFGGCYQTFRLRKMTCGDNICEAGETCPADCNQCGDGICNGSENRFTCPEDCSPVIPGECAIFCPPEFP</sequence>
<name>Q1D5J8_MYXXD</name>
<feature type="chain" id="PRO_5004188247" evidence="1">
    <location>
        <begin position="20"/>
        <end position="274"/>
    </location>
</feature>
<dbReference type="GeneID" id="41361227"/>
<keyword evidence="2" id="KW-0449">Lipoprotein</keyword>
<dbReference type="EMBL" id="CP000113">
    <property type="protein sequence ID" value="ABF88890.1"/>
    <property type="molecule type" value="Genomic_DNA"/>
</dbReference>
<organism evidence="2 3">
    <name type="scientific">Myxococcus xanthus (strain DK1622)</name>
    <dbReference type="NCBI Taxonomy" id="246197"/>
    <lineage>
        <taxon>Bacteria</taxon>
        <taxon>Pseudomonadati</taxon>
        <taxon>Myxococcota</taxon>
        <taxon>Myxococcia</taxon>
        <taxon>Myxococcales</taxon>
        <taxon>Cystobacterineae</taxon>
        <taxon>Myxococcaceae</taxon>
        <taxon>Myxococcus</taxon>
    </lineage>
</organism>
<evidence type="ECO:0000313" key="3">
    <source>
        <dbReference type="Proteomes" id="UP000002402"/>
    </source>
</evidence>
<dbReference type="HOGENOM" id="CLU_1014998_0_0_7"/>
<evidence type="ECO:0000256" key="1">
    <source>
        <dbReference type="SAM" id="SignalP"/>
    </source>
</evidence>
<keyword evidence="1" id="KW-0732">Signal</keyword>
<dbReference type="KEGG" id="mxa:MXAN_3895"/>
<accession>Q1D5J8</accession>
<dbReference type="EnsemblBacteria" id="ABF88890">
    <property type="protein sequence ID" value="ABF88890"/>
    <property type="gene ID" value="MXAN_3895"/>
</dbReference>
<gene>
    <name evidence="2" type="ordered locus">MXAN_3895</name>
</gene>
<protein>
    <submittedName>
        <fullName evidence="2">Lipoprotein</fullName>
    </submittedName>
</protein>
<reference evidence="2 3" key="1">
    <citation type="journal article" date="2006" name="Proc. Natl. Acad. Sci. U.S.A.">
        <title>Evolution of sensory complexity recorded in a myxobacterial genome.</title>
        <authorList>
            <person name="Goldman B.S."/>
            <person name="Nierman W.C."/>
            <person name="Kaiser D."/>
            <person name="Slater S.C."/>
            <person name="Durkin A.S."/>
            <person name="Eisen J.A."/>
            <person name="Ronning C.M."/>
            <person name="Barbazuk W.B."/>
            <person name="Blanchard M."/>
            <person name="Field C."/>
            <person name="Halling C."/>
            <person name="Hinkle G."/>
            <person name="Iartchuk O."/>
            <person name="Kim H.S."/>
            <person name="Mackenzie C."/>
            <person name="Madupu R."/>
            <person name="Miller N."/>
            <person name="Shvartsbeyn A."/>
            <person name="Sullivan S.A."/>
            <person name="Vaudin M."/>
            <person name="Wiegand R."/>
            <person name="Kaplan H.B."/>
        </authorList>
    </citation>
    <scope>NUCLEOTIDE SEQUENCE [LARGE SCALE GENOMIC DNA]</scope>
    <source>
        <strain evidence="3">DK1622</strain>
    </source>
</reference>
<evidence type="ECO:0000313" key="2">
    <source>
        <dbReference type="EMBL" id="ABF88890.1"/>
    </source>
</evidence>
<keyword evidence="3" id="KW-1185">Reference proteome</keyword>